<sequence length="69" mass="7114">MEEDSRPAPPDLAEAEACGNELTRTDSGSSSVTVDISKDFVRTKNVARPETPVISPGLLGNGAAKEGGN</sequence>
<dbReference type="Proteomes" id="UP000428333">
    <property type="component" value="Linkage Group LG12"/>
</dbReference>
<evidence type="ECO:0000313" key="2">
    <source>
        <dbReference type="Proteomes" id="UP000428333"/>
    </source>
</evidence>
<reference evidence="1 2" key="1">
    <citation type="journal article" date="2019" name="Genome Biol. Evol.">
        <title>The Rhododendron genome and chromosomal organization provide insight into shared whole-genome duplications across the heath family (Ericaceae).</title>
        <authorList>
            <person name="Soza V.L."/>
            <person name="Lindsley D."/>
            <person name="Waalkes A."/>
            <person name="Ramage E."/>
            <person name="Patwardhan R.P."/>
            <person name="Burton J.N."/>
            <person name="Adey A."/>
            <person name="Kumar A."/>
            <person name="Qiu R."/>
            <person name="Shendure J."/>
            <person name="Hall B."/>
        </authorList>
    </citation>
    <scope>NUCLEOTIDE SEQUENCE [LARGE SCALE GENOMIC DNA]</scope>
    <source>
        <strain evidence="1">RSF 1966-606</strain>
    </source>
</reference>
<evidence type="ECO:0000313" key="1">
    <source>
        <dbReference type="EMBL" id="KAE9448367.1"/>
    </source>
</evidence>
<keyword evidence="2" id="KW-1185">Reference proteome</keyword>
<proteinExistence type="predicted"/>
<protein>
    <submittedName>
        <fullName evidence="1">Uncharacterized protein</fullName>
    </submittedName>
</protein>
<accession>A0A6A4KZK9</accession>
<organism evidence="1 2">
    <name type="scientific">Rhododendron williamsianum</name>
    <dbReference type="NCBI Taxonomy" id="262921"/>
    <lineage>
        <taxon>Eukaryota</taxon>
        <taxon>Viridiplantae</taxon>
        <taxon>Streptophyta</taxon>
        <taxon>Embryophyta</taxon>
        <taxon>Tracheophyta</taxon>
        <taxon>Spermatophyta</taxon>
        <taxon>Magnoliopsida</taxon>
        <taxon>eudicotyledons</taxon>
        <taxon>Gunneridae</taxon>
        <taxon>Pentapetalae</taxon>
        <taxon>asterids</taxon>
        <taxon>Ericales</taxon>
        <taxon>Ericaceae</taxon>
        <taxon>Ericoideae</taxon>
        <taxon>Rhodoreae</taxon>
        <taxon>Rhododendron</taxon>
    </lineage>
</organism>
<dbReference type="EMBL" id="QEFC01003430">
    <property type="protein sequence ID" value="KAE9448367.1"/>
    <property type="molecule type" value="Genomic_DNA"/>
</dbReference>
<name>A0A6A4KZK9_9ERIC</name>
<feature type="non-terminal residue" evidence="1">
    <location>
        <position position="1"/>
    </location>
</feature>
<comment type="caution">
    <text evidence="1">The sequence shown here is derived from an EMBL/GenBank/DDBJ whole genome shotgun (WGS) entry which is preliminary data.</text>
</comment>
<gene>
    <name evidence="1" type="ORF">C3L33_19745</name>
</gene>
<dbReference type="AlphaFoldDB" id="A0A6A4KZK9"/>